<comment type="caution">
    <text evidence="2">The sequence shown here is derived from an EMBL/GenBank/DDBJ whole genome shotgun (WGS) entry which is preliminary data.</text>
</comment>
<keyword evidence="1" id="KW-1133">Transmembrane helix</keyword>
<keyword evidence="3" id="KW-1185">Reference proteome</keyword>
<evidence type="ECO:0000256" key="1">
    <source>
        <dbReference type="SAM" id="Phobius"/>
    </source>
</evidence>
<dbReference type="EMBL" id="LSRX01000093">
    <property type="protein sequence ID" value="OLQ09618.1"/>
    <property type="molecule type" value="Genomic_DNA"/>
</dbReference>
<gene>
    <name evidence="2" type="ORF">AK812_SmicGene6732</name>
</gene>
<name>A0A1Q9EQG0_SYMMI</name>
<protein>
    <submittedName>
        <fullName evidence="2">Uncharacterized protein</fullName>
    </submittedName>
</protein>
<sequence length="155" mass="17018">MPQVPVKRLQTGRVFLFAAALAILSRHFPTTFAGTCPRPRQLNVLVAADQRKGSVGGSGSADAEPEQAMVLEEEFKRGETLEHEFQRVLEARAKGSDIKREPGLEAKSDFEIAVRGGVRWAGELCSGIDFSSGVTWFWTLLVGLIVVAWLLPFFS</sequence>
<evidence type="ECO:0000313" key="2">
    <source>
        <dbReference type="EMBL" id="OLQ09618.1"/>
    </source>
</evidence>
<feature type="transmembrane region" description="Helical" evidence="1">
    <location>
        <begin position="135"/>
        <end position="154"/>
    </location>
</feature>
<keyword evidence="1" id="KW-0812">Transmembrane</keyword>
<organism evidence="2 3">
    <name type="scientific">Symbiodinium microadriaticum</name>
    <name type="common">Dinoflagellate</name>
    <name type="synonym">Zooxanthella microadriatica</name>
    <dbReference type="NCBI Taxonomy" id="2951"/>
    <lineage>
        <taxon>Eukaryota</taxon>
        <taxon>Sar</taxon>
        <taxon>Alveolata</taxon>
        <taxon>Dinophyceae</taxon>
        <taxon>Suessiales</taxon>
        <taxon>Symbiodiniaceae</taxon>
        <taxon>Symbiodinium</taxon>
    </lineage>
</organism>
<keyword evidence="1" id="KW-0472">Membrane</keyword>
<proteinExistence type="predicted"/>
<dbReference type="AlphaFoldDB" id="A0A1Q9EQG0"/>
<dbReference type="OrthoDB" id="417850at2759"/>
<evidence type="ECO:0000313" key="3">
    <source>
        <dbReference type="Proteomes" id="UP000186817"/>
    </source>
</evidence>
<dbReference type="Proteomes" id="UP000186817">
    <property type="component" value="Unassembled WGS sequence"/>
</dbReference>
<reference evidence="2 3" key="1">
    <citation type="submission" date="2016-02" db="EMBL/GenBank/DDBJ databases">
        <title>Genome analysis of coral dinoflagellate symbionts highlights evolutionary adaptations to a symbiotic lifestyle.</title>
        <authorList>
            <person name="Aranda M."/>
            <person name="Li Y."/>
            <person name="Liew Y.J."/>
            <person name="Baumgarten S."/>
            <person name="Simakov O."/>
            <person name="Wilson M."/>
            <person name="Piel J."/>
            <person name="Ashoor H."/>
            <person name="Bougouffa S."/>
            <person name="Bajic V.B."/>
            <person name="Ryu T."/>
            <person name="Ravasi T."/>
            <person name="Bayer T."/>
            <person name="Micklem G."/>
            <person name="Kim H."/>
            <person name="Bhak J."/>
            <person name="Lajeunesse T.C."/>
            <person name="Voolstra C.R."/>
        </authorList>
    </citation>
    <scope>NUCLEOTIDE SEQUENCE [LARGE SCALE GENOMIC DNA]</scope>
    <source>
        <strain evidence="2 3">CCMP2467</strain>
    </source>
</reference>
<accession>A0A1Q9EQG0</accession>
<dbReference type="OMA" id="TLEHEFQ"/>